<organism evidence="3 4">
    <name type="scientific">Clytia hemisphaerica</name>
    <dbReference type="NCBI Taxonomy" id="252671"/>
    <lineage>
        <taxon>Eukaryota</taxon>
        <taxon>Metazoa</taxon>
        <taxon>Cnidaria</taxon>
        <taxon>Hydrozoa</taxon>
        <taxon>Hydroidolina</taxon>
        <taxon>Leptothecata</taxon>
        <taxon>Obeliida</taxon>
        <taxon>Clytiidae</taxon>
        <taxon>Clytia</taxon>
    </lineage>
</organism>
<keyword evidence="2" id="KW-0812">Transmembrane</keyword>
<keyword evidence="2" id="KW-0472">Membrane</keyword>
<feature type="compositionally biased region" description="Basic and acidic residues" evidence="1">
    <location>
        <begin position="7"/>
        <end position="33"/>
    </location>
</feature>
<keyword evidence="4" id="KW-1185">Reference proteome</keyword>
<feature type="region of interest" description="Disordered" evidence="1">
    <location>
        <begin position="1"/>
        <end position="60"/>
    </location>
</feature>
<dbReference type="EnsemblMetazoa" id="CLYHEMT003993.1">
    <property type="protein sequence ID" value="CLYHEMP003993.1"/>
    <property type="gene ID" value="CLYHEMG003993"/>
</dbReference>
<name>A0A7M5TZ14_9CNID</name>
<proteinExistence type="predicted"/>
<keyword evidence="2" id="KW-1133">Transmembrane helix</keyword>
<evidence type="ECO:0000256" key="1">
    <source>
        <dbReference type="SAM" id="MobiDB-lite"/>
    </source>
</evidence>
<evidence type="ECO:0000313" key="3">
    <source>
        <dbReference type="EnsemblMetazoa" id="CLYHEMP003993.1"/>
    </source>
</evidence>
<sequence>MASQLKGTERQKIYEMKGSDGHLRNGKTPDDNNNKSNTSLKNGVGAKGLPNSRQKHRTKRIQRRNNVNIKHSSAGEFDANQVKRFIFLQSRIYWLSSLIGDRQRPYNSTKGVLGLMLWIFNLTIHFALDFYEANTVFHVSWASSIGVFLVMFIISTIFLIRHTVRWFIKTLKKLSKDKIYCKTFVKLSFIFKLSPYAMFILSVSGAGAQYGCYAYDDALTVSFTKAGPNGTKVELVPNAAHIVINVARFTSLMHIYYMMFLLLGFALIIFFTIVHTQRLFNAHIGNELKAHPPSMTFQEAVDDVAMRTKLLRSASENTTIIFSTLLLATSLSFVVNAYNFLFIKRYAIYIWFAIAPLIWTVSILIGSAFVTSSYQKLKLVVMQSWVEIPEKYDELWSRRTTSNRINTAASIRKPTLDW</sequence>
<feature type="transmembrane region" description="Helical" evidence="2">
    <location>
        <begin position="348"/>
        <end position="370"/>
    </location>
</feature>
<evidence type="ECO:0000256" key="2">
    <source>
        <dbReference type="SAM" id="Phobius"/>
    </source>
</evidence>
<feature type="transmembrane region" description="Helical" evidence="2">
    <location>
        <begin position="111"/>
        <end position="128"/>
    </location>
</feature>
<protein>
    <submittedName>
        <fullName evidence="3">Uncharacterized protein</fullName>
    </submittedName>
</protein>
<dbReference type="Proteomes" id="UP000594262">
    <property type="component" value="Unplaced"/>
</dbReference>
<reference evidence="3" key="1">
    <citation type="submission" date="2021-01" db="UniProtKB">
        <authorList>
            <consortium name="EnsemblMetazoa"/>
        </authorList>
    </citation>
    <scope>IDENTIFICATION</scope>
</reference>
<feature type="transmembrane region" description="Helical" evidence="2">
    <location>
        <begin position="319"/>
        <end position="342"/>
    </location>
</feature>
<accession>A0A7M5TZ14</accession>
<feature type="transmembrane region" description="Helical" evidence="2">
    <location>
        <begin position="255"/>
        <end position="274"/>
    </location>
</feature>
<dbReference type="AlphaFoldDB" id="A0A7M5TZ14"/>
<dbReference type="OrthoDB" id="5966076at2759"/>
<feature type="transmembrane region" description="Helical" evidence="2">
    <location>
        <begin position="140"/>
        <end position="160"/>
    </location>
</feature>
<evidence type="ECO:0000313" key="4">
    <source>
        <dbReference type="Proteomes" id="UP000594262"/>
    </source>
</evidence>